<gene>
    <name evidence="2" type="ORF">CGOC_LOCUS13700</name>
</gene>
<evidence type="ECO:0000313" key="3">
    <source>
        <dbReference type="Proteomes" id="UP000271889"/>
    </source>
</evidence>
<evidence type="ECO:0000256" key="1">
    <source>
        <dbReference type="SAM" id="Phobius"/>
    </source>
</evidence>
<accession>A0A3P7R2T2</accession>
<proteinExistence type="predicted"/>
<evidence type="ECO:0000313" key="2">
    <source>
        <dbReference type="EMBL" id="VDN38342.1"/>
    </source>
</evidence>
<keyword evidence="1" id="KW-1133">Transmembrane helix</keyword>
<keyword evidence="1" id="KW-0472">Membrane</keyword>
<protein>
    <submittedName>
        <fullName evidence="2">Uncharacterized protein</fullName>
    </submittedName>
</protein>
<keyword evidence="1" id="KW-0812">Transmembrane</keyword>
<feature type="non-terminal residue" evidence="2">
    <location>
        <position position="69"/>
    </location>
</feature>
<sequence>MISTDNVTREACAQEDLDITPQLETIVIDVLSQAIPVVLLSSVVVNFSSVFAYYINPKLCIKYNWESFA</sequence>
<dbReference type="AlphaFoldDB" id="A0A3P7R2T2"/>
<dbReference type="OrthoDB" id="5847562at2759"/>
<reference evidence="2 3" key="1">
    <citation type="submission" date="2018-11" db="EMBL/GenBank/DDBJ databases">
        <authorList>
            <consortium name="Pathogen Informatics"/>
        </authorList>
    </citation>
    <scope>NUCLEOTIDE SEQUENCE [LARGE SCALE GENOMIC DNA]</scope>
</reference>
<feature type="transmembrane region" description="Helical" evidence="1">
    <location>
        <begin position="34"/>
        <end position="55"/>
    </location>
</feature>
<dbReference type="Proteomes" id="UP000271889">
    <property type="component" value="Unassembled WGS sequence"/>
</dbReference>
<keyword evidence="3" id="KW-1185">Reference proteome</keyword>
<dbReference type="EMBL" id="UYRV01134157">
    <property type="protein sequence ID" value="VDN38342.1"/>
    <property type="molecule type" value="Genomic_DNA"/>
</dbReference>
<name>A0A3P7R2T2_CYLGO</name>
<organism evidence="2 3">
    <name type="scientific">Cylicostephanus goldi</name>
    <name type="common">Nematode worm</name>
    <dbReference type="NCBI Taxonomy" id="71465"/>
    <lineage>
        <taxon>Eukaryota</taxon>
        <taxon>Metazoa</taxon>
        <taxon>Ecdysozoa</taxon>
        <taxon>Nematoda</taxon>
        <taxon>Chromadorea</taxon>
        <taxon>Rhabditida</taxon>
        <taxon>Rhabditina</taxon>
        <taxon>Rhabditomorpha</taxon>
        <taxon>Strongyloidea</taxon>
        <taxon>Strongylidae</taxon>
        <taxon>Cylicostephanus</taxon>
    </lineage>
</organism>